<feature type="signal peptide" evidence="2">
    <location>
        <begin position="1"/>
        <end position="19"/>
    </location>
</feature>
<dbReference type="GO" id="GO:0000329">
    <property type="term" value="C:fungal-type vacuole membrane"/>
    <property type="evidence" value="ECO:0007669"/>
    <property type="project" value="TreeGrafter"/>
</dbReference>
<feature type="chain" id="PRO_5028908603" evidence="2">
    <location>
        <begin position="20"/>
        <end position="354"/>
    </location>
</feature>
<dbReference type="AlphaFoldDB" id="A0A7C8IHD9"/>
<reference evidence="4 5" key="1">
    <citation type="submission" date="2020-01" db="EMBL/GenBank/DDBJ databases">
        <authorList>
            <consortium name="DOE Joint Genome Institute"/>
            <person name="Haridas S."/>
            <person name="Albert R."/>
            <person name="Binder M."/>
            <person name="Bloem J."/>
            <person name="Labutti K."/>
            <person name="Salamov A."/>
            <person name="Andreopoulos B."/>
            <person name="Baker S.E."/>
            <person name="Barry K."/>
            <person name="Bills G."/>
            <person name="Bluhm B.H."/>
            <person name="Cannon C."/>
            <person name="Castanera R."/>
            <person name="Culley D.E."/>
            <person name="Daum C."/>
            <person name="Ezra D."/>
            <person name="Gonzalez J.B."/>
            <person name="Henrissat B."/>
            <person name="Kuo A."/>
            <person name="Liang C."/>
            <person name="Lipzen A."/>
            <person name="Lutzoni F."/>
            <person name="Magnuson J."/>
            <person name="Mondo S."/>
            <person name="Nolan M."/>
            <person name="Ohm R."/>
            <person name="Pangilinan J."/>
            <person name="Park H.-J.H."/>
            <person name="Ramirez L."/>
            <person name="Alfaro M."/>
            <person name="Sun H."/>
            <person name="Tritt A."/>
            <person name="Yoshinaga Y."/>
            <person name="Zwiers L.-H.L."/>
            <person name="Turgeon B.G."/>
            <person name="Goodwin S.B."/>
            <person name="Spatafora J.W."/>
            <person name="Crous P.W."/>
            <person name="Grigoriev I.V."/>
        </authorList>
    </citation>
    <scope>NUCLEOTIDE SEQUENCE [LARGE SCALE GENOMIC DNA]</scope>
    <source>
        <strain evidence="4 5">CBS 611.86</strain>
    </source>
</reference>
<feature type="domain" description="FAS1" evidence="3">
    <location>
        <begin position="191"/>
        <end position="312"/>
    </location>
</feature>
<dbReference type="Pfam" id="PF02469">
    <property type="entry name" value="Fasciclin"/>
    <property type="match status" value="1"/>
</dbReference>
<organism evidence="4 5">
    <name type="scientific">Massariosphaeria phaeospora</name>
    <dbReference type="NCBI Taxonomy" id="100035"/>
    <lineage>
        <taxon>Eukaryota</taxon>
        <taxon>Fungi</taxon>
        <taxon>Dikarya</taxon>
        <taxon>Ascomycota</taxon>
        <taxon>Pezizomycotina</taxon>
        <taxon>Dothideomycetes</taxon>
        <taxon>Pleosporomycetidae</taxon>
        <taxon>Pleosporales</taxon>
        <taxon>Pleosporales incertae sedis</taxon>
        <taxon>Massariosphaeria</taxon>
    </lineage>
</organism>
<sequence>MLFRYAFVAVSGLWTTSNAADLLTTLRNSNASLFADTIESDPVLSAIFLGPNVQTVYAPVDSVLSSIPPSRRALYLRDEAQDKQRENSYQSGQEQSDAASDRSIPGKEIETASDIVPSRRGGRKKQVIIQDNGLREGQGEGQTNERRHPHPETPLSLKLFTGLGNSVNVLNSGISYDKGSIYTIDGLFTVPTNLSNTLASRSDTAAFGSLLNSTNLTSSLEAVTGGTFFIPSTSSLSSTNQSLTASALQGHAVADFSGYLPSLKNGQTLKTLNGGVLTVNISGGEFYINGAKIVSSNLILENGVAHVVDKVIAEQHTPATPEEFVGGASLTHRGSLGSNGIVIFSMIVTAALML</sequence>
<evidence type="ECO:0000256" key="2">
    <source>
        <dbReference type="SAM" id="SignalP"/>
    </source>
</evidence>
<dbReference type="Proteomes" id="UP000481861">
    <property type="component" value="Unassembled WGS sequence"/>
</dbReference>
<dbReference type="EMBL" id="JAADJZ010000002">
    <property type="protein sequence ID" value="KAF2877686.1"/>
    <property type="molecule type" value="Genomic_DNA"/>
</dbReference>
<accession>A0A7C8IHD9</accession>
<dbReference type="PANTHER" id="PTHR10900:SF77">
    <property type="entry name" value="FI19380P1"/>
    <property type="match status" value="1"/>
</dbReference>
<evidence type="ECO:0000256" key="1">
    <source>
        <dbReference type="SAM" id="MobiDB-lite"/>
    </source>
</evidence>
<dbReference type="InterPro" id="IPR050904">
    <property type="entry name" value="Adhesion/Biosynth-related"/>
</dbReference>
<dbReference type="PANTHER" id="PTHR10900">
    <property type="entry name" value="PERIOSTIN-RELATED"/>
    <property type="match status" value="1"/>
</dbReference>
<dbReference type="SUPFAM" id="SSF82153">
    <property type="entry name" value="FAS1 domain"/>
    <property type="match status" value="1"/>
</dbReference>
<feature type="compositionally biased region" description="Basic and acidic residues" evidence="1">
    <location>
        <begin position="133"/>
        <end position="146"/>
    </location>
</feature>
<dbReference type="GO" id="GO:0016236">
    <property type="term" value="P:macroautophagy"/>
    <property type="evidence" value="ECO:0007669"/>
    <property type="project" value="TreeGrafter"/>
</dbReference>
<dbReference type="PROSITE" id="PS50213">
    <property type="entry name" value="FAS1"/>
    <property type="match status" value="1"/>
</dbReference>
<dbReference type="Gene3D" id="2.30.180.10">
    <property type="entry name" value="FAS1 domain"/>
    <property type="match status" value="1"/>
</dbReference>
<protein>
    <submittedName>
        <fullName evidence="4">FAS1 domain-containing protein</fullName>
    </submittedName>
</protein>
<gene>
    <name evidence="4" type="ORF">BDV95DRAFT_664326</name>
</gene>
<evidence type="ECO:0000259" key="3">
    <source>
        <dbReference type="PROSITE" id="PS50213"/>
    </source>
</evidence>
<dbReference type="InterPro" id="IPR036378">
    <property type="entry name" value="FAS1_dom_sf"/>
</dbReference>
<feature type="compositionally biased region" description="Polar residues" evidence="1">
    <location>
        <begin position="87"/>
        <end position="98"/>
    </location>
</feature>
<evidence type="ECO:0000313" key="4">
    <source>
        <dbReference type="EMBL" id="KAF2877686.1"/>
    </source>
</evidence>
<evidence type="ECO:0000313" key="5">
    <source>
        <dbReference type="Proteomes" id="UP000481861"/>
    </source>
</evidence>
<dbReference type="OrthoDB" id="286301at2759"/>
<comment type="caution">
    <text evidence="4">The sequence shown here is derived from an EMBL/GenBank/DDBJ whole genome shotgun (WGS) entry which is preliminary data.</text>
</comment>
<dbReference type="InterPro" id="IPR000782">
    <property type="entry name" value="FAS1_domain"/>
</dbReference>
<keyword evidence="2" id="KW-0732">Signal</keyword>
<name>A0A7C8IHD9_9PLEO</name>
<feature type="region of interest" description="Disordered" evidence="1">
    <location>
        <begin position="82"/>
        <end position="153"/>
    </location>
</feature>
<dbReference type="SMART" id="SM00554">
    <property type="entry name" value="FAS1"/>
    <property type="match status" value="1"/>
</dbReference>
<keyword evidence="5" id="KW-1185">Reference proteome</keyword>
<proteinExistence type="predicted"/>